<dbReference type="RefSeq" id="YP_009837458.1">
    <property type="nucleotide sequence ID" value="NC_048700.1"/>
</dbReference>
<dbReference type="Proteomes" id="UP000241488">
    <property type="component" value="Segment"/>
</dbReference>
<name>A0A2P1CCH0_9CAUD</name>
<reference evidence="3" key="1">
    <citation type="submission" date="2018-02" db="EMBL/GenBank/DDBJ databases">
        <title>Complete genome of Klebsiella pneumoniae Podoviridae bacteriophage KP8.</title>
        <authorList>
            <person name="Bokovaya O."/>
            <person name="Tikunov A."/>
            <person name="Morozova V."/>
        </authorList>
    </citation>
    <scope>NUCLEOTIDE SEQUENCE [LARGE SCALE GENOMIC DNA]</scope>
</reference>
<evidence type="ECO:0000259" key="1">
    <source>
        <dbReference type="Pfam" id="PF14216"/>
    </source>
</evidence>
<accession>A0A2P1CCH0</accession>
<protein>
    <recommendedName>
        <fullName evidence="1">DUF4326 domain-containing protein</fullName>
    </recommendedName>
</protein>
<dbReference type="GeneID" id="55607648"/>
<evidence type="ECO:0000313" key="2">
    <source>
        <dbReference type="EMBL" id="AVJ48928.1"/>
    </source>
</evidence>
<keyword evidence="3" id="KW-1185">Reference proteome</keyword>
<dbReference type="InterPro" id="IPR025475">
    <property type="entry name" value="DUF4326"/>
</dbReference>
<sequence>MMKTIKLGDNTNALYGVAARPIIIVNKHHGKTGEYIGRGSPLGNPFVIGVHGTRKEVIEKYEVWLNEQIANNNPVVLAELNRLGNKAIDEKGLALQCFCYPKSCHGEVIKEKLIQAMYTYFVENPNG</sequence>
<feature type="domain" description="DUF4326" evidence="1">
    <location>
        <begin position="25"/>
        <end position="111"/>
    </location>
</feature>
<evidence type="ECO:0000313" key="3">
    <source>
        <dbReference type="Proteomes" id="UP000241488"/>
    </source>
</evidence>
<dbReference type="KEGG" id="vg:55607648"/>
<dbReference type="EMBL" id="MG922974">
    <property type="protein sequence ID" value="AVJ48928.1"/>
    <property type="molecule type" value="Genomic_DNA"/>
</dbReference>
<proteinExistence type="predicted"/>
<dbReference type="Pfam" id="PF14216">
    <property type="entry name" value="DUF4326"/>
    <property type="match status" value="1"/>
</dbReference>
<organism evidence="2 3">
    <name type="scientific">Klebsiella phage KP8</name>
    <dbReference type="NCBI Taxonomy" id="2099850"/>
    <lineage>
        <taxon>Viruses</taxon>
        <taxon>Duplodnaviria</taxon>
        <taxon>Heunggongvirae</taxon>
        <taxon>Uroviricota</taxon>
        <taxon>Caudoviricetes</taxon>
        <taxon>Schitoviridae</taxon>
        <taxon>Enquatrovirinae</taxon>
        <taxon>Kaypoctavirus</taxon>
        <taxon>Kaypoctavirus KP8</taxon>
    </lineage>
</organism>